<dbReference type="VEuPathDB" id="FungiDB:PODANS_7_11080"/>
<dbReference type="OrthoDB" id="5419752at2759"/>
<evidence type="ECO:0000313" key="3">
    <source>
        <dbReference type="EMBL" id="CAP69150.1"/>
    </source>
</evidence>
<reference evidence="3" key="2">
    <citation type="submission" date="2008-07" db="EMBL/GenBank/DDBJ databases">
        <authorList>
            <person name="Genoscope - CEA"/>
        </authorList>
    </citation>
    <scope>NUCLEOTIDE SEQUENCE</scope>
    <source>
        <strain evidence="3">S mat+</strain>
    </source>
</reference>
<protein>
    <submittedName>
        <fullName evidence="3">Podospora anserina S mat+ genomic DNA chromosome 7, supercontig 1</fullName>
    </submittedName>
</protein>
<gene>
    <name evidence="3" type="ORF">PODANS_7_11080</name>
</gene>
<dbReference type="PANTHER" id="PTHR12834:SF12">
    <property type="entry name" value="SIGNAL RECOGNITION PARTICLE 9 KDA PROTEIN"/>
    <property type="match status" value="1"/>
</dbReference>
<dbReference type="PANTHER" id="PTHR12834">
    <property type="entry name" value="SIGNAL RECOGNITION PARTICLE 9 KDA PROTEIN"/>
    <property type="match status" value="1"/>
</dbReference>
<evidence type="ECO:0000256" key="1">
    <source>
        <dbReference type="SAM" id="MobiDB-lite"/>
    </source>
</evidence>
<name>B2AXM6_PODAN</name>
<sequence>MPYYSKSEDWLHHSSLLLAARPTTVCLLPPRPLPLFSFLFIVPTNFVVWQTRISTNYHLSPARRTPKSATPEQVVEDEKRGKRGHLVITTFDPKSGVSLKYKTSKAQEVGRLVQMLGTLAGRAAGREEERGVKKEEGDVEMGEAAADGGAGEGQGSGIVMPVVAAAEKQVPQVGGAGGGGGKKKKKGKR</sequence>
<dbReference type="KEGG" id="pan:PODANSg5512"/>
<proteinExistence type="predicted"/>
<dbReference type="GO" id="GO:0005786">
    <property type="term" value="C:signal recognition particle, endoplasmic reticulum targeting"/>
    <property type="evidence" value="ECO:0007669"/>
    <property type="project" value="TreeGrafter"/>
</dbReference>
<feature type="domain" description="SRP9" evidence="2">
    <location>
        <begin position="50"/>
        <end position="120"/>
    </location>
</feature>
<dbReference type="InterPro" id="IPR039914">
    <property type="entry name" value="SRP9-like"/>
</dbReference>
<dbReference type="Pfam" id="PF05486">
    <property type="entry name" value="SRP9-21"/>
    <property type="match status" value="1"/>
</dbReference>
<organism evidence="3">
    <name type="scientific">Podospora anserina (strain S / ATCC MYA-4624 / DSM 980 / FGSC 10383)</name>
    <name type="common">Pleurage anserina</name>
    <dbReference type="NCBI Taxonomy" id="515849"/>
    <lineage>
        <taxon>Eukaryota</taxon>
        <taxon>Fungi</taxon>
        <taxon>Dikarya</taxon>
        <taxon>Ascomycota</taxon>
        <taxon>Pezizomycotina</taxon>
        <taxon>Sordariomycetes</taxon>
        <taxon>Sordariomycetidae</taxon>
        <taxon>Sordariales</taxon>
        <taxon>Podosporaceae</taxon>
        <taxon>Podospora</taxon>
        <taxon>Podospora anserina</taxon>
    </lineage>
</organism>
<dbReference type="EMBL" id="CU633900">
    <property type="protein sequence ID" value="CAP69150.1"/>
    <property type="molecule type" value="Genomic_DNA"/>
</dbReference>
<accession>B2AXM6</accession>
<evidence type="ECO:0000259" key="2">
    <source>
        <dbReference type="Pfam" id="PF05486"/>
    </source>
</evidence>
<feature type="region of interest" description="Disordered" evidence="1">
    <location>
        <begin position="123"/>
        <end position="156"/>
    </location>
</feature>
<dbReference type="RefSeq" id="XP_001908477.1">
    <property type="nucleotide sequence ID" value="XM_001908442.1"/>
</dbReference>
<reference evidence="3" key="1">
    <citation type="journal article" date="2008" name="Genome Biol.">
        <title>The genome sequence of the model ascomycete fungus Podospora anserina.</title>
        <authorList>
            <person name="Espagne E."/>
            <person name="Lespinet O."/>
            <person name="Malagnac F."/>
            <person name="Da Silva C."/>
            <person name="Jaillon O."/>
            <person name="Porcel B.M."/>
            <person name="Couloux A."/>
            <person name="Aury J.-M."/>
            <person name="Segurens B."/>
            <person name="Poulain J."/>
            <person name="Anthouard V."/>
            <person name="Grossetete S."/>
            <person name="Khalili H."/>
            <person name="Coppin E."/>
            <person name="Dequard-Chablat M."/>
            <person name="Picard M."/>
            <person name="Contamine V."/>
            <person name="Arnaise S."/>
            <person name="Bourdais A."/>
            <person name="Berteaux-Lecellier V."/>
            <person name="Gautheret D."/>
            <person name="de Vries R.P."/>
            <person name="Battaglia E."/>
            <person name="Coutinho P.M."/>
            <person name="Danchin E.G.J."/>
            <person name="Henrissat B."/>
            <person name="El Khoury R."/>
            <person name="Sainsard-Chanet A."/>
            <person name="Boivin A."/>
            <person name="Pinan-Lucarre B."/>
            <person name="Sellem C.H."/>
            <person name="Debuchy R."/>
            <person name="Wincker P."/>
            <person name="Weissenbach J."/>
            <person name="Silar P."/>
        </authorList>
    </citation>
    <scope>NUCLEOTIDE SEQUENCE [LARGE SCALE GENOMIC DNA]</scope>
    <source>
        <strain evidence="3">S mat+</strain>
    </source>
</reference>
<feature type="region of interest" description="Disordered" evidence="1">
    <location>
        <begin position="61"/>
        <end position="80"/>
    </location>
</feature>
<dbReference type="InterPro" id="IPR039432">
    <property type="entry name" value="SRP9_dom"/>
</dbReference>
<dbReference type="GeneID" id="6192017"/>
<feature type="region of interest" description="Disordered" evidence="1">
    <location>
        <begin position="168"/>
        <end position="189"/>
    </location>
</feature>
<dbReference type="HOGENOM" id="CLU_096859_0_0_1"/>
<dbReference type="AlphaFoldDB" id="B2AXM6"/>
<feature type="compositionally biased region" description="Basic and acidic residues" evidence="1">
    <location>
        <begin position="124"/>
        <end position="136"/>
    </location>
</feature>
<dbReference type="GO" id="GO:0006614">
    <property type="term" value="P:SRP-dependent cotranslational protein targeting to membrane"/>
    <property type="evidence" value="ECO:0007669"/>
    <property type="project" value="InterPro"/>
</dbReference>